<evidence type="ECO:0000256" key="1">
    <source>
        <dbReference type="SAM" id="MobiDB-lite"/>
    </source>
</evidence>
<keyword evidence="2" id="KW-0472">Membrane</keyword>
<feature type="region of interest" description="Disordered" evidence="1">
    <location>
        <begin position="128"/>
        <end position="337"/>
    </location>
</feature>
<feature type="compositionally biased region" description="Pro residues" evidence="1">
    <location>
        <begin position="293"/>
        <end position="306"/>
    </location>
</feature>
<keyword evidence="5" id="KW-1185">Reference proteome</keyword>
<feature type="compositionally biased region" description="Low complexity" evidence="1">
    <location>
        <begin position="214"/>
        <end position="223"/>
    </location>
</feature>
<evidence type="ECO:0000256" key="3">
    <source>
        <dbReference type="SAM" id="SignalP"/>
    </source>
</evidence>
<organism evidence="4 5">
    <name type="scientific">Malassezia brasiliensis</name>
    <dbReference type="NCBI Taxonomy" id="1821822"/>
    <lineage>
        <taxon>Eukaryota</taxon>
        <taxon>Fungi</taxon>
        <taxon>Dikarya</taxon>
        <taxon>Basidiomycota</taxon>
        <taxon>Ustilaginomycotina</taxon>
        <taxon>Malasseziomycetes</taxon>
        <taxon>Malasseziales</taxon>
        <taxon>Malasseziaceae</taxon>
        <taxon>Malassezia</taxon>
    </lineage>
</organism>
<dbReference type="EMBL" id="CP119954">
    <property type="protein sequence ID" value="WFC96603.1"/>
    <property type="molecule type" value="Genomic_DNA"/>
</dbReference>
<feature type="transmembrane region" description="Helical" evidence="2">
    <location>
        <begin position="97"/>
        <end position="121"/>
    </location>
</feature>
<feature type="compositionally biased region" description="Low complexity" evidence="1">
    <location>
        <begin position="189"/>
        <end position="206"/>
    </location>
</feature>
<dbReference type="AlphaFoldDB" id="A0AAF0IU59"/>
<keyword evidence="3" id="KW-0732">Signal</keyword>
<feature type="region of interest" description="Disordered" evidence="1">
    <location>
        <begin position="353"/>
        <end position="453"/>
    </location>
</feature>
<keyword evidence="2" id="KW-0812">Transmembrane</keyword>
<feature type="signal peptide" evidence="3">
    <location>
        <begin position="1"/>
        <end position="28"/>
    </location>
</feature>
<feature type="chain" id="PRO_5042293617" evidence="3">
    <location>
        <begin position="29"/>
        <end position="570"/>
    </location>
</feature>
<accession>A0AAF0IU59</accession>
<proteinExistence type="predicted"/>
<gene>
    <name evidence="4" type="ORF">MBRA1_003264</name>
</gene>
<feature type="compositionally biased region" description="Low complexity" evidence="1">
    <location>
        <begin position="353"/>
        <end position="362"/>
    </location>
</feature>
<dbReference type="Proteomes" id="UP001216638">
    <property type="component" value="Chromosome 4"/>
</dbReference>
<sequence length="570" mass="58374">MPAPWRARLCRAAAAALAALALGAVAHARPLSETGAAAAAGAASLVSSPSADVSTVPAPSSSSIALCFDIQALHSLEGHNPSRPNALVDYDGVLRDYYVYISTSIALAFVIIFIMIVAVCLRDHRAGKKKPEDDEVPLAHLSASSPPELRSSASRDAPPRDPPRHRFIRVPRRIPPALRKRRISRMHTGSRSSSSGGTSQPAAGPSSAPPSAAPSPLQTTTTPNPAAPLDTPLAELGPRVEQPPTSPRAAVPPLHLPPPAPAAPTAVHAPRGPLRAPLSQSDVEAVDALPIEPAQPPAYIAPPPADAQPGASPRADRGKGPAPPPEEAGGTDELFAHLATDDKAVLTALHSAASAPAPALDADPLRPPPLAPPPLAPPPRWGAAPSAPPIDVDEAIACDAPPTAPPGKGKARHVSGSLSLPPAHRTPQFARFDAPTYEAPAPSPSSAAKEAEAETERAQLAALLPSAPTEWAWSDDALPTYGTAPSAPPAHDDDDAVQAEDVPGDDPIGNGAYAVAAQTLGTDGVGVGTGVGIDILCGPFTLRSVVLKLRMRVAVLSPPHDSGAYRLFVH</sequence>
<evidence type="ECO:0000313" key="4">
    <source>
        <dbReference type="EMBL" id="WFC96603.1"/>
    </source>
</evidence>
<evidence type="ECO:0000256" key="2">
    <source>
        <dbReference type="SAM" id="Phobius"/>
    </source>
</evidence>
<reference evidence="4" key="1">
    <citation type="submission" date="2023-03" db="EMBL/GenBank/DDBJ databases">
        <title>Mating type loci evolution in Malassezia.</title>
        <authorList>
            <person name="Coelho M.A."/>
        </authorList>
    </citation>
    <scope>NUCLEOTIDE SEQUENCE</scope>
    <source>
        <strain evidence="4">CBS 14135</strain>
    </source>
</reference>
<protein>
    <submittedName>
        <fullName evidence="4">Uncharacterized protein</fullName>
    </submittedName>
</protein>
<feature type="compositionally biased region" description="Pro residues" evidence="1">
    <location>
        <begin position="365"/>
        <end position="380"/>
    </location>
</feature>
<feature type="compositionally biased region" description="Basic residues" evidence="1">
    <location>
        <begin position="165"/>
        <end position="185"/>
    </location>
</feature>
<name>A0AAF0IU59_9BASI</name>
<evidence type="ECO:0000313" key="5">
    <source>
        <dbReference type="Proteomes" id="UP001216638"/>
    </source>
</evidence>
<keyword evidence="2" id="KW-1133">Transmembrane helix</keyword>
<feature type="compositionally biased region" description="Low complexity" evidence="1">
    <location>
        <begin position="434"/>
        <end position="448"/>
    </location>
</feature>